<dbReference type="InterPro" id="IPR028994">
    <property type="entry name" value="Integrin_alpha_N"/>
</dbReference>
<dbReference type="Proteomes" id="UP000054387">
    <property type="component" value="Unassembled WGS sequence"/>
</dbReference>
<protein>
    <recommendedName>
        <fullName evidence="2">ASPIC/UnbV domain-containing protein</fullName>
    </recommendedName>
</protein>
<evidence type="ECO:0000256" key="1">
    <source>
        <dbReference type="ARBA" id="ARBA00022729"/>
    </source>
</evidence>
<feature type="domain" description="ASPIC/UnbV" evidence="2">
    <location>
        <begin position="388"/>
        <end position="452"/>
    </location>
</feature>
<dbReference type="PANTHER" id="PTHR16026:SF0">
    <property type="entry name" value="CARTILAGE ACIDIC PROTEIN 1"/>
    <property type="match status" value="1"/>
</dbReference>
<dbReference type="SUPFAM" id="SSF69318">
    <property type="entry name" value="Integrin alpha N-terminal domain"/>
    <property type="match status" value="1"/>
</dbReference>
<reference evidence="3 4" key="1">
    <citation type="submission" date="2015-12" db="EMBL/GenBank/DDBJ databases">
        <title>Haloprofundus marisrubri gen. nov., sp. nov., an extremely halophilic archaeon isolated from the Discovery deep brine-seawater interface in the Red Sea.</title>
        <authorList>
            <person name="Zhang G."/>
            <person name="Stingl U."/>
            <person name="Rashid M."/>
        </authorList>
    </citation>
    <scope>NUCLEOTIDE SEQUENCE [LARGE SCALE GENOMIC DNA]</scope>
    <source>
        <strain evidence="3 4">SB9</strain>
    </source>
</reference>
<evidence type="ECO:0000259" key="2">
    <source>
        <dbReference type="Pfam" id="PF07593"/>
    </source>
</evidence>
<dbReference type="InterPro" id="IPR027039">
    <property type="entry name" value="Crtac1"/>
</dbReference>
<organism evidence="3 4">
    <name type="scientific">Haloprofundus marisrubri</name>
    <dbReference type="NCBI Taxonomy" id="1514971"/>
    <lineage>
        <taxon>Archaea</taxon>
        <taxon>Methanobacteriati</taxon>
        <taxon>Methanobacteriota</taxon>
        <taxon>Stenosarchaea group</taxon>
        <taxon>Halobacteria</taxon>
        <taxon>Halobacteriales</taxon>
        <taxon>Haloferacaceae</taxon>
        <taxon>Haloprofundus</taxon>
    </lineage>
</organism>
<dbReference type="Pfam" id="PF07593">
    <property type="entry name" value="UnbV_ASPIC"/>
    <property type="match status" value="1"/>
</dbReference>
<comment type="caution">
    <text evidence="3">The sequence shown here is derived from an EMBL/GenBank/DDBJ whole genome shotgun (WGS) entry which is preliminary data.</text>
</comment>
<dbReference type="EMBL" id="LOPU01000018">
    <property type="protein sequence ID" value="KTG10393.1"/>
    <property type="molecule type" value="Genomic_DNA"/>
</dbReference>
<dbReference type="InterPro" id="IPR013517">
    <property type="entry name" value="FG-GAP"/>
</dbReference>
<dbReference type="Pfam" id="PF13517">
    <property type="entry name" value="FG-GAP_3"/>
    <property type="match status" value="1"/>
</dbReference>
<dbReference type="Gene3D" id="2.130.10.130">
    <property type="entry name" value="Integrin alpha, N-terminal"/>
    <property type="match status" value="1"/>
</dbReference>
<accession>A0A0W1RA46</accession>
<keyword evidence="4" id="KW-1185">Reference proteome</keyword>
<keyword evidence="1" id="KW-0732">Signal</keyword>
<dbReference type="OrthoDB" id="321240at2157"/>
<evidence type="ECO:0000313" key="4">
    <source>
        <dbReference type="Proteomes" id="UP000054387"/>
    </source>
</evidence>
<name>A0A0W1RA46_9EURY</name>
<sequence>MFEARSELFATNPAFKGYGAAVTVGPRGPLTYVTSSSGANKLLRWDEDEGDEGALVDVATGIIADKKRRGIAVAAADLDADGREEVYVQNAGGYGRMGGAVDRLFDCDDTEWVDAFSLEVNVGRSNRRDGWSVAAVDRHGTGRYGMLVAGDGSPMRCYELGDDREVTDMAESVGLDVAADVRALASGPLVTERMDVFVATEHGPNRLLKNDGGQFTDVATESGVADAACDARCLSFVGAGAEPTGEFVCGNWEGPTRLFARNGKAGSVSPRFRDVAPPELAQPTRTRSVVAADFDNDGSLELFVNALGAPNRVFTRTDGVWQRVSAGAALEPRGLGTSVTTADVDGDGTLELLVVHGEAGAQPLSLFCAPNDNDWFRARPLTEAGAPARGATVTLETTDGVQSRLVDAGSGGHSQSEPVAHFGLGDAAPTRLVTRWPDGRVRVDDDVTARTEMTIEHPSG</sequence>
<dbReference type="RefSeq" id="WP_058581746.1">
    <property type="nucleotide sequence ID" value="NZ_LOPU01000018.1"/>
</dbReference>
<evidence type="ECO:0000313" key="3">
    <source>
        <dbReference type="EMBL" id="KTG10393.1"/>
    </source>
</evidence>
<dbReference type="AlphaFoldDB" id="A0A0W1RA46"/>
<proteinExistence type="predicted"/>
<gene>
    <name evidence="3" type="ORF">AUR64_12560</name>
</gene>
<dbReference type="InterPro" id="IPR011519">
    <property type="entry name" value="UnbV_ASPIC"/>
</dbReference>
<dbReference type="PANTHER" id="PTHR16026">
    <property type="entry name" value="CARTILAGE ACIDIC PROTEIN 1"/>
    <property type="match status" value="1"/>
</dbReference>
<dbReference type="STRING" id="1514971.AUR64_12560"/>